<gene>
    <name evidence="1" type="ORF">SAMN05660652_03830</name>
</gene>
<keyword evidence="2" id="KW-1185">Reference proteome</keyword>
<evidence type="ECO:0000313" key="1">
    <source>
        <dbReference type="EMBL" id="SDI66778.1"/>
    </source>
</evidence>
<name>A0A1G8MFJ7_9RHOO</name>
<reference evidence="1 2" key="1">
    <citation type="submission" date="2016-10" db="EMBL/GenBank/DDBJ databases">
        <authorList>
            <person name="de Groot N.N."/>
        </authorList>
    </citation>
    <scope>NUCLEOTIDE SEQUENCE [LARGE SCALE GENOMIC DNA]</scope>
    <source>
        <strain evidence="1 2">DSM 5885</strain>
    </source>
</reference>
<sequence length="67" mass="7604">MPPPDDGNGTWQRLAQATVIYIPPMSSPIRNTAFARHLAYCFFCTFDRNIIDQAIVFPIESELTCQI</sequence>
<dbReference type="AlphaFoldDB" id="A0A1G8MFJ7"/>
<proteinExistence type="predicted"/>
<evidence type="ECO:0000313" key="2">
    <source>
        <dbReference type="Proteomes" id="UP000198607"/>
    </source>
</evidence>
<protein>
    <submittedName>
        <fullName evidence="1">Uncharacterized protein</fullName>
    </submittedName>
</protein>
<dbReference type="EMBL" id="FNCY01000025">
    <property type="protein sequence ID" value="SDI66778.1"/>
    <property type="molecule type" value="Genomic_DNA"/>
</dbReference>
<dbReference type="Proteomes" id="UP000198607">
    <property type="component" value="Unassembled WGS sequence"/>
</dbReference>
<organism evidence="1 2">
    <name type="scientific">Propionivibrio dicarboxylicus</name>
    <dbReference type="NCBI Taxonomy" id="83767"/>
    <lineage>
        <taxon>Bacteria</taxon>
        <taxon>Pseudomonadati</taxon>
        <taxon>Pseudomonadota</taxon>
        <taxon>Betaproteobacteria</taxon>
        <taxon>Rhodocyclales</taxon>
        <taxon>Rhodocyclaceae</taxon>
        <taxon>Propionivibrio</taxon>
    </lineage>
</organism>
<accession>A0A1G8MFJ7</accession>